<evidence type="ECO:0000313" key="2">
    <source>
        <dbReference type="Proteomes" id="UP000180043"/>
    </source>
</evidence>
<gene>
    <name evidence="1" type="ORF">BKG82_26555</name>
</gene>
<name>A0A1S1LHF1_MYCCH</name>
<dbReference type="RefSeq" id="WP_070947837.1">
    <property type="nucleotide sequence ID" value="NZ_MLIQ01000042.1"/>
</dbReference>
<dbReference type="Proteomes" id="UP000180043">
    <property type="component" value="Unassembled WGS sequence"/>
</dbReference>
<evidence type="ECO:0000313" key="1">
    <source>
        <dbReference type="EMBL" id="OHU47219.1"/>
    </source>
</evidence>
<dbReference type="AlphaFoldDB" id="A0A1S1LHF1"/>
<proteinExistence type="predicted"/>
<comment type="caution">
    <text evidence="1">The sequence shown here is derived from an EMBL/GenBank/DDBJ whole genome shotgun (WGS) entry which is preliminary data.</text>
</comment>
<organism evidence="1 2">
    <name type="scientific">Mycobacteroides chelonae</name>
    <name type="common">Mycobacterium chelonae</name>
    <dbReference type="NCBI Taxonomy" id="1774"/>
    <lineage>
        <taxon>Bacteria</taxon>
        <taxon>Bacillati</taxon>
        <taxon>Actinomycetota</taxon>
        <taxon>Actinomycetes</taxon>
        <taxon>Mycobacteriales</taxon>
        <taxon>Mycobacteriaceae</taxon>
        <taxon>Mycobacteroides</taxon>
    </lineage>
</organism>
<dbReference type="EMBL" id="MLIQ01000042">
    <property type="protein sequence ID" value="OHU47219.1"/>
    <property type="molecule type" value="Genomic_DNA"/>
</dbReference>
<evidence type="ECO:0008006" key="3">
    <source>
        <dbReference type="Google" id="ProtNLM"/>
    </source>
</evidence>
<reference evidence="1 2" key="1">
    <citation type="submission" date="2016-10" db="EMBL/GenBank/DDBJ databases">
        <title>Evaluation of Human, Veterinary and Environmental Mycobacterium chelonae Isolates by Core Genome Phylogenomic Analysis, Targeted Gene Comparison, and Anti-microbial Susceptibility Patterns: A Tale of Mistaken Identities.</title>
        <authorList>
            <person name="Fogelson S.B."/>
            <person name="Camus A.C."/>
            <person name="Lorenz W."/>
            <person name="Vasireddy R."/>
            <person name="Vasireddy S."/>
            <person name="Smith T."/>
            <person name="Brown-Elliott B.A."/>
            <person name="Wallace R.J.Jr."/>
            <person name="Hasan N.A."/>
            <person name="Reischl U."/>
            <person name="Sanchez S."/>
        </authorList>
    </citation>
    <scope>NUCLEOTIDE SEQUENCE [LARGE SCALE GENOMIC DNA]</scope>
    <source>
        <strain evidence="1 2">15515</strain>
    </source>
</reference>
<sequence>MAENADRFDARHLMELFKRGLINEMPAELGPIPIVDTPPSVWEDLVRWNVVDNSTFQFTSDAAKLFSGLVSYEWALWGVVLHNNQRRKVEARLPEEFRQYGVQYAIRDIPRDTFLIAVKGTGITTIVSVAGGHLEIGYDEARSSSQVFEHVARIVERIHSPDKDKQWAPYPIKRVSVPWVVSSSLATERTNDPEALSKSVKATTRGLSLAGMTVKTTKTIEELLQQDNVANVQLCLTVSTPTGRVTALNNSVGVMFFVGEYEGYAVSYPRRSADGSLWITYEPGSVEAVVTGIAAMRDGLGFAPKEDIRTS</sequence>
<accession>A0A1S1LHF1</accession>
<protein>
    <recommendedName>
        <fullName evidence="3">ESX secretion-associated protein EspG</fullName>
    </recommendedName>
</protein>